<protein>
    <recommendedName>
        <fullName evidence="1">HTH cro/C1-type domain-containing protein</fullName>
    </recommendedName>
</protein>
<accession>A0A645GDX0</accession>
<gene>
    <name evidence="2" type="ORF">SDC9_171675</name>
</gene>
<dbReference type="CDD" id="cd00093">
    <property type="entry name" value="HTH_XRE"/>
    <property type="match status" value="1"/>
</dbReference>
<dbReference type="SUPFAM" id="SSF47413">
    <property type="entry name" value="lambda repressor-like DNA-binding domains"/>
    <property type="match status" value="1"/>
</dbReference>
<evidence type="ECO:0000259" key="1">
    <source>
        <dbReference type="PROSITE" id="PS50943"/>
    </source>
</evidence>
<dbReference type="InterPro" id="IPR001387">
    <property type="entry name" value="Cro/C1-type_HTH"/>
</dbReference>
<sequence length="79" mass="8832">MGIEVHLEDVLKKKQMTSKELAKIIGITEANLSILRSGKAKGVRFETINKICFYLDCEIGDILKFDGELGDNEDENSSQ</sequence>
<dbReference type="GO" id="GO:0003677">
    <property type="term" value="F:DNA binding"/>
    <property type="evidence" value="ECO:0007669"/>
    <property type="project" value="InterPro"/>
</dbReference>
<feature type="domain" description="HTH cro/C1-type" evidence="1">
    <location>
        <begin position="7"/>
        <end position="62"/>
    </location>
</feature>
<dbReference type="InterPro" id="IPR010982">
    <property type="entry name" value="Lambda_DNA-bd_dom_sf"/>
</dbReference>
<proteinExistence type="predicted"/>
<dbReference type="EMBL" id="VSSQ01073088">
    <property type="protein sequence ID" value="MPN24280.1"/>
    <property type="molecule type" value="Genomic_DNA"/>
</dbReference>
<comment type="caution">
    <text evidence="2">The sequence shown here is derived from an EMBL/GenBank/DDBJ whole genome shotgun (WGS) entry which is preliminary data.</text>
</comment>
<organism evidence="2">
    <name type="scientific">bioreactor metagenome</name>
    <dbReference type="NCBI Taxonomy" id="1076179"/>
    <lineage>
        <taxon>unclassified sequences</taxon>
        <taxon>metagenomes</taxon>
        <taxon>ecological metagenomes</taxon>
    </lineage>
</organism>
<dbReference type="PROSITE" id="PS50943">
    <property type="entry name" value="HTH_CROC1"/>
    <property type="match status" value="1"/>
</dbReference>
<dbReference type="Pfam" id="PF13443">
    <property type="entry name" value="HTH_26"/>
    <property type="match status" value="1"/>
</dbReference>
<dbReference type="Gene3D" id="1.10.260.40">
    <property type="entry name" value="lambda repressor-like DNA-binding domains"/>
    <property type="match status" value="1"/>
</dbReference>
<dbReference type="PANTHER" id="PTHR37301:SF1">
    <property type="entry name" value="DNA-BINDING PROTEIN"/>
    <property type="match status" value="1"/>
</dbReference>
<reference evidence="2" key="1">
    <citation type="submission" date="2019-08" db="EMBL/GenBank/DDBJ databases">
        <authorList>
            <person name="Kucharzyk K."/>
            <person name="Murdoch R.W."/>
            <person name="Higgins S."/>
            <person name="Loffler F."/>
        </authorList>
    </citation>
    <scope>NUCLEOTIDE SEQUENCE</scope>
</reference>
<evidence type="ECO:0000313" key="2">
    <source>
        <dbReference type="EMBL" id="MPN24280.1"/>
    </source>
</evidence>
<dbReference type="PANTHER" id="PTHR37301">
    <property type="entry name" value="DNA-BINDING PROTEIN-RELATED"/>
    <property type="match status" value="1"/>
</dbReference>
<dbReference type="AlphaFoldDB" id="A0A645GDX0"/>
<name>A0A645GDX0_9ZZZZ</name>